<name>A0A699HE62_TANCI</name>
<proteinExistence type="predicted"/>
<reference evidence="2" key="1">
    <citation type="journal article" date="2019" name="Sci. Rep.">
        <title>Draft genome of Tanacetum cinerariifolium, the natural source of mosquito coil.</title>
        <authorList>
            <person name="Yamashiro T."/>
            <person name="Shiraishi A."/>
            <person name="Satake H."/>
            <person name="Nakayama K."/>
        </authorList>
    </citation>
    <scope>NUCLEOTIDE SEQUENCE</scope>
</reference>
<organism evidence="2">
    <name type="scientific">Tanacetum cinerariifolium</name>
    <name type="common">Dalmatian daisy</name>
    <name type="synonym">Chrysanthemum cinerariifolium</name>
    <dbReference type="NCBI Taxonomy" id="118510"/>
    <lineage>
        <taxon>Eukaryota</taxon>
        <taxon>Viridiplantae</taxon>
        <taxon>Streptophyta</taxon>
        <taxon>Embryophyta</taxon>
        <taxon>Tracheophyta</taxon>
        <taxon>Spermatophyta</taxon>
        <taxon>Magnoliopsida</taxon>
        <taxon>eudicotyledons</taxon>
        <taxon>Gunneridae</taxon>
        <taxon>Pentapetalae</taxon>
        <taxon>asterids</taxon>
        <taxon>campanulids</taxon>
        <taxon>Asterales</taxon>
        <taxon>Asteraceae</taxon>
        <taxon>Asteroideae</taxon>
        <taxon>Anthemideae</taxon>
        <taxon>Anthemidinae</taxon>
        <taxon>Tanacetum</taxon>
    </lineage>
</organism>
<dbReference type="AlphaFoldDB" id="A0A699HE62"/>
<feature type="compositionally biased region" description="Polar residues" evidence="1">
    <location>
        <begin position="59"/>
        <end position="77"/>
    </location>
</feature>
<evidence type="ECO:0000313" key="2">
    <source>
        <dbReference type="EMBL" id="GEX57883.1"/>
    </source>
</evidence>
<sequence length="100" mass="10920">MEWNLSSRISSLERAQNHIKSSMSSLHEEASSIKSIMTKMYNAFRGQSSSAPSSSVTSTFAITDTPTNIEGENATHTATEEPPSHCDNSSNSGRDLFSKY</sequence>
<gene>
    <name evidence="2" type="ORF">Tci_329858</name>
</gene>
<protein>
    <submittedName>
        <fullName evidence="2">Uncharacterized protein</fullName>
    </submittedName>
</protein>
<feature type="compositionally biased region" description="Low complexity" evidence="1">
    <location>
        <begin position="48"/>
        <end position="58"/>
    </location>
</feature>
<comment type="caution">
    <text evidence="2">The sequence shown here is derived from an EMBL/GenBank/DDBJ whole genome shotgun (WGS) entry which is preliminary data.</text>
</comment>
<evidence type="ECO:0000256" key="1">
    <source>
        <dbReference type="SAM" id="MobiDB-lite"/>
    </source>
</evidence>
<dbReference type="EMBL" id="BKCJ010116789">
    <property type="protein sequence ID" value="GEX57883.1"/>
    <property type="molecule type" value="Genomic_DNA"/>
</dbReference>
<feature type="compositionally biased region" description="Polar residues" evidence="1">
    <location>
        <begin position="1"/>
        <end position="20"/>
    </location>
</feature>
<accession>A0A699HE62</accession>
<feature type="region of interest" description="Disordered" evidence="1">
    <location>
        <begin position="46"/>
        <end position="100"/>
    </location>
</feature>
<feature type="region of interest" description="Disordered" evidence="1">
    <location>
        <begin position="1"/>
        <end position="25"/>
    </location>
</feature>